<dbReference type="InterPro" id="IPR033116">
    <property type="entry name" value="TRYPSIN_SER"/>
</dbReference>
<organism evidence="11 12">
    <name type="scientific">Cyprinus carpio carpio</name>
    <dbReference type="NCBI Taxonomy" id="630221"/>
    <lineage>
        <taxon>Eukaryota</taxon>
        <taxon>Metazoa</taxon>
        <taxon>Chordata</taxon>
        <taxon>Craniata</taxon>
        <taxon>Vertebrata</taxon>
        <taxon>Euteleostomi</taxon>
        <taxon>Actinopterygii</taxon>
        <taxon>Neopterygii</taxon>
        <taxon>Teleostei</taxon>
        <taxon>Ostariophysi</taxon>
        <taxon>Cypriniformes</taxon>
        <taxon>Cyprinidae</taxon>
        <taxon>Cyprininae</taxon>
        <taxon>Cyprinus</taxon>
    </lineage>
</organism>
<evidence type="ECO:0000256" key="8">
    <source>
        <dbReference type="ARBA" id="ARBA00038868"/>
    </source>
</evidence>
<evidence type="ECO:0000313" key="11">
    <source>
        <dbReference type="Ensembl" id="ENSCCRP00000092103.2"/>
    </source>
</evidence>
<dbReference type="GO" id="GO:0004252">
    <property type="term" value="F:serine-type endopeptidase activity"/>
    <property type="evidence" value="ECO:0007669"/>
    <property type="project" value="UniProtKB-EC"/>
</dbReference>
<dbReference type="Pfam" id="PF00089">
    <property type="entry name" value="Trypsin"/>
    <property type="match status" value="1"/>
</dbReference>
<dbReference type="PROSITE" id="PS00135">
    <property type="entry name" value="TRYPSIN_SER"/>
    <property type="match status" value="1"/>
</dbReference>
<dbReference type="OMA" id="QCKRAYG"/>
<dbReference type="PANTHER" id="PTHR24264:SF7">
    <property type="entry name" value="TRYPSIN-2-LIKE"/>
    <property type="match status" value="1"/>
</dbReference>
<feature type="domain" description="Peptidase S1" evidence="10">
    <location>
        <begin position="69"/>
        <end position="288"/>
    </location>
</feature>
<evidence type="ECO:0000256" key="2">
    <source>
        <dbReference type="ARBA" id="ARBA00022670"/>
    </source>
</evidence>
<dbReference type="PANTHER" id="PTHR24264">
    <property type="entry name" value="TRYPSIN-RELATED"/>
    <property type="match status" value="1"/>
</dbReference>
<dbReference type="InterPro" id="IPR050127">
    <property type="entry name" value="Serine_Proteases_S1"/>
</dbReference>
<dbReference type="AlphaFoldDB" id="A0A8C1FG06"/>
<accession>A0A8C1FG06</accession>
<evidence type="ECO:0000256" key="6">
    <source>
        <dbReference type="ARBA" id="ARBA00023157"/>
    </source>
</evidence>
<keyword evidence="6" id="KW-1015">Disulfide bond</keyword>
<dbReference type="InterPro" id="IPR001254">
    <property type="entry name" value="Trypsin_dom"/>
</dbReference>
<keyword evidence="4 9" id="KW-0378">Hydrolase</keyword>
<dbReference type="Proteomes" id="UP001108240">
    <property type="component" value="Unplaced"/>
</dbReference>
<dbReference type="SUPFAM" id="SSF50494">
    <property type="entry name" value="Trypsin-like serine proteases"/>
    <property type="match status" value="1"/>
</dbReference>
<dbReference type="InterPro" id="IPR018114">
    <property type="entry name" value="TRYPSIN_HIS"/>
</dbReference>
<evidence type="ECO:0000256" key="1">
    <source>
        <dbReference type="ARBA" id="ARBA00004239"/>
    </source>
</evidence>
<dbReference type="Ensembl" id="ENSCCRT00000099981.2">
    <property type="protein sequence ID" value="ENSCCRP00000092103.2"/>
    <property type="gene ID" value="ENSCCRG00000001783.2"/>
</dbReference>
<dbReference type="PRINTS" id="PR00722">
    <property type="entry name" value="CHYMOTRYPSIN"/>
</dbReference>
<evidence type="ECO:0000256" key="5">
    <source>
        <dbReference type="ARBA" id="ARBA00022825"/>
    </source>
</evidence>
<evidence type="ECO:0000256" key="4">
    <source>
        <dbReference type="ARBA" id="ARBA00022801"/>
    </source>
</evidence>
<dbReference type="PROSITE" id="PS50240">
    <property type="entry name" value="TRYPSIN_DOM"/>
    <property type="match status" value="1"/>
</dbReference>
<dbReference type="FunFam" id="2.40.10.10:FF:000120">
    <property type="entry name" value="Putative serine protease"/>
    <property type="match status" value="1"/>
</dbReference>
<dbReference type="SMART" id="SM00020">
    <property type="entry name" value="Tryp_SPc"/>
    <property type="match status" value="1"/>
</dbReference>
<dbReference type="GeneTree" id="ENSGT01050000244883"/>
<protein>
    <recommendedName>
        <fullName evidence="8">trypsin</fullName>
        <ecNumber evidence="8">3.4.21.4</ecNumber>
    </recommendedName>
</protein>
<dbReference type="EC" id="3.4.21.4" evidence="8"/>
<reference evidence="11" key="2">
    <citation type="submission" date="2025-09" db="UniProtKB">
        <authorList>
            <consortium name="Ensembl"/>
        </authorList>
    </citation>
    <scope>IDENTIFICATION</scope>
</reference>
<reference evidence="11" key="1">
    <citation type="submission" date="2025-08" db="UniProtKB">
        <authorList>
            <consortium name="Ensembl"/>
        </authorList>
    </citation>
    <scope>IDENTIFICATION</scope>
</reference>
<keyword evidence="3" id="KW-0732">Signal</keyword>
<evidence type="ECO:0000256" key="7">
    <source>
        <dbReference type="ARBA" id="ARBA00036320"/>
    </source>
</evidence>
<dbReference type="PROSITE" id="PS00134">
    <property type="entry name" value="TRYPSIN_HIS"/>
    <property type="match status" value="1"/>
</dbReference>
<comment type="subcellular location">
    <subcellularLocation>
        <location evidence="1">Secreted</location>
        <location evidence="1">Extracellular space</location>
    </subcellularLocation>
</comment>
<dbReference type="Gene3D" id="2.40.10.10">
    <property type="entry name" value="Trypsin-like serine proteases"/>
    <property type="match status" value="2"/>
</dbReference>
<proteinExistence type="predicted"/>
<dbReference type="InterPro" id="IPR043504">
    <property type="entry name" value="Peptidase_S1_PA_chymotrypsin"/>
</dbReference>
<sequence>MVFKGLHGLAPKYISSLLQQHCVARPLRSSQSLLLHVPRSWLKTKVAMKTTVFIILLVAVVAFSSGDEIIGGYECKPHSQPWQAYLVDNKFSCGGSLINNRWVVSAAHCTFSRNKLSVHLGRHNLQTNENTEQKIKVEKIIPFPKYNDRPHNNDIMLIKLKKPVTFNKYVKPIRLPKKCPSVGEKCLVSGWGRTAAGSASVLQCLNLPVLSQRTCKRAYKKIITKNMFCAGFIKGGKDSCQGDSGGPVVCGGQLKGVVSFGNGCAKPKYPGVYTEVCRYTKWIKSTIAKN</sequence>
<evidence type="ECO:0000259" key="10">
    <source>
        <dbReference type="PROSITE" id="PS50240"/>
    </source>
</evidence>
<dbReference type="InterPro" id="IPR001314">
    <property type="entry name" value="Peptidase_S1A"/>
</dbReference>
<keyword evidence="2 9" id="KW-0645">Protease</keyword>
<evidence type="ECO:0000256" key="3">
    <source>
        <dbReference type="ARBA" id="ARBA00022729"/>
    </source>
</evidence>
<name>A0A8C1FG06_CYPCA</name>
<evidence type="ECO:0000313" key="12">
    <source>
        <dbReference type="Proteomes" id="UP001108240"/>
    </source>
</evidence>
<dbReference type="GO" id="GO:0005615">
    <property type="term" value="C:extracellular space"/>
    <property type="evidence" value="ECO:0007669"/>
    <property type="project" value="TreeGrafter"/>
</dbReference>
<keyword evidence="5 9" id="KW-0720">Serine protease</keyword>
<dbReference type="GO" id="GO:0006508">
    <property type="term" value="P:proteolysis"/>
    <property type="evidence" value="ECO:0007669"/>
    <property type="project" value="UniProtKB-KW"/>
</dbReference>
<keyword evidence="12" id="KW-1185">Reference proteome</keyword>
<dbReference type="InterPro" id="IPR009003">
    <property type="entry name" value="Peptidase_S1_PA"/>
</dbReference>
<evidence type="ECO:0000256" key="9">
    <source>
        <dbReference type="RuleBase" id="RU363034"/>
    </source>
</evidence>
<dbReference type="CDD" id="cd00190">
    <property type="entry name" value="Tryp_SPc"/>
    <property type="match status" value="1"/>
</dbReference>
<comment type="catalytic activity">
    <reaction evidence="7">
        <text>Preferential cleavage: Arg-|-Xaa, Lys-|-Xaa.</text>
        <dbReference type="EC" id="3.4.21.4"/>
    </reaction>
</comment>